<evidence type="ECO:0000256" key="1">
    <source>
        <dbReference type="ARBA" id="ARBA00005104"/>
    </source>
</evidence>
<sequence length="241" mass="26363">MGRNKMERPFVVCHMLTSLDGKIDGAFFGAPKTVPALKIYGDLRGFYGCQATLYGTTTMLGGYSDGRVTHLSASPQNLLKEDWVNPVGKAMGSFIVSVDPKGELAFSSHAIEKKGRPASHVIEALTEQASPEYLVYLQKQGISYLFAGKERLDCALLLKKLRSLFDIKKLMVAGGGTANWSFLSEGLIDELSLVIAPVADGSTTAVSIFERADFLPDHGPVAFRLKEVKALEDDVLWLRYQ</sequence>
<dbReference type="InterPro" id="IPR002734">
    <property type="entry name" value="RibDG_C"/>
</dbReference>
<dbReference type="GO" id="GO:0008703">
    <property type="term" value="F:5-amino-6-(5-phosphoribosylamino)uracil reductase activity"/>
    <property type="evidence" value="ECO:0007669"/>
    <property type="project" value="InterPro"/>
</dbReference>
<evidence type="ECO:0000313" key="6">
    <source>
        <dbReference type="Proteomes" id="UP000003340"/>
    </source>
</evidence>
<dbReference type="Proteomes" id="UP000003340">
    <property type="component" value="Unassembled WGS sequence"/>
</dbReference>
<dbReference type="eggNOG" id="COG1985">
    <property type="taxonomic scope" value="Bacteria"/>
</dbReference>
<dbReference type="PANTHER" id="PTHR38011">
    <property type="entry name" value="DIHYDROFOLATE REDUCTASE FAMILY PROTEIN (AFU_ORTHOLOGUE AFUA_8G06820)"/>
    <property type="match status" value="1"/>
</dbReference>
<protein>
    <submittedName>
        <fullName evidence="5">Riboflavin biosynthesis protein RibD C-terminal domain protein</fullName>
    </submittedName>
</protein>
<organism evidence="5 6">
    <name type="scientific">[Clostridium] methylpentosum DSM 5476</name>
    <dbReference type="NCBI Taxonomy" id="537013"/>
    <lineage>
        <taxon>Bacteria</taxon>
        <taxon>Bacillati</taxon>
        <taxon>Bacillota</taxon>
        <taxon>Clostridia</taxon>
        <taxon>Eubacteriales</taxon>
        <taxon>Oscillospiraceae</taxon>
        <taxon>Oscillospiraceae incertae sedis</taxon>
    </lineage>
</organism>
<dbReference type="Pfam" id="PF01872">
    <property type="entry name" value="RibD_C"/>
    <property type="match status" value="1"/>
</dbReference>
<dbReference type="PANTHER" id="PTHR38011:SF7">
    <property type="entry name" value="2,5-DIAMINO-6-RIBOSYLAMINO-4(3H)-PYRIMIDINONE 5'-PHOSPHATE REDUCTASE"/>
    <property type="match status" value="1"/>
</dbReference>
<dbReference type="SUPFAM" id="SSF53597">
    <property type="entry name" value="Dihydrofolate reductase-like"/>
    <property type="match status" value="1"/>
</dbReference>
<dbReference type="GO" id="GO:0009231">
    <property type="term" value="P:riboflavin biosynthetic process"/>
    <property type="evidence" value="ECO:0007669"/>
    <property type="project" value="InterPro"/>
</dbReference>
<accession>C0EAT7</accession>
<comment type="pathway">
    <text evidence="1">Cofactor biosynthesis; riboflavin biosynthesis.</text>
</comment>
<dbReference type="EMBL" id="ACEC01000035">
    <property type="protein sequence ID" value="EEG31405.1"/>
    <property type="molecule type" value="Genomic_DNA"/>
</dbReference>
<keyword evidence="2" id="KW-0521">NADP</keyword>
<dbReference type="InterPro" id="IPR024072">
    <property type="entry name" value="DHFR-like_dom_sf"/>
</dbReference>
<reference evidence="5 6" key="2">
    <citation type="submission" date="2009-02" db="EMBL/GenBank/DDBJ databases">
        <title>Draft genome sequence of Clostridium methylpentosum (DSM 5476).</title>
        <authorList>
            <person name="Sudarsanam P."/>
            <person name="Ley R."/>
            <person name="Guruge J."/>
            <person name="Turnbaugh P.J."/>
            <person name="Mahowald M."/>
            <person name="Liep D."/>
            <person name="Gordon J."/>
        </authorList>
    </citation>
    <scope>NUCLEOTIDE SEQUENCE [LARGE SCALE GENOMIC DNA]</scope>
    <source>
        <strain evidence="5 6">DSM 5476</strain>
    </source>
</reference>
<dbReference type="HOGENOM" id="CLU_073038_1_0_9"/>
<reference evidence="5 6" key="1">
    <citation type="submission" date="2009-01" db="EMBL/GenBank/DDBJ databases">
        <authorList>
            <person name="Fulton L."/>
            <person name="Clifton S."/>
            <person name="Fulton B."/>
            <person name="Xu J."/>
            <person name="Minx P."/>
            <person name="Pepin K.H."/>
            <person name="Johnson M."/>
            <person name="Bhonagiri V."/>
            <person name="Nash W.E."/>
            <person name="Mardis E.R."/>
            <person name="Wilson R.K."/>
        </authorList>
    </citation>
    <scope>NUCLEOTIDE SEQUENCE [LARGE SCALE GENOMIC DNA]</scope>
    <source>
        <strain evidence="5 6">DSM 5476</strain>
    </source>
</reference>
<evidence type="ECO:0000256" key="3">
    <source>
        <dbReference type="ARBA" id="ARBA00023002"/>
    </source>
</evidence>
<keyword evidence="6" id="KW-1185">Reference proteome</keyword>
<evidence type="ECO:0000259" key="4">
    <source>
        <dbReference type="Pfam" id="PF01872"/>
    </source>
</evidence>
<keyword evidence="3" id="KW-0560">Oxidoreductase</keyword>
<gene>
    <name evidence="5" type="ORF">CLOSTMETH_00951</name>
</gene>
<proteinExistence type="predicted"/>
<evidence type="ECO:0000256" key="2">
    <source>
        <dbReference type="ARBA" id="ARBA00022857"/>
    </source>
</evidence>
<evidence type="ECO:0000313" key="5">
    <source>
        <dbReference type="EMBL" id="EEG31405.1"/>
    </source>
</evidence>
<dbReference type="Gene3D" id="3.40.430.10">
    <property type="entry name" value="Dihydrofolate Reductase, subunit A"/>
    <property type="match status" value="1"/>
</dbReference>
<feature type="domain" description="Bacterial bifunctional deaminase-reductase C-terminal" evidence="4">
    <location>
        <begin position="9"/>
        <end position="236"/>
    </location>
</feature>
<dbReference type="STRING" id="537013.CLOSTMETH_00951"/>
<comment type="caution">
    <text evidence="5">The sequence shown here is derived from an EMBL/GenBank/DDBJ whole genome shotgun (WGS) entry which is preliminary data.</text>
</comment>
<dbReference type="AlphaFoldDB" id="C0EAT7"/>
<dbReference type="InterPro" id="IPR050765">
    <property type="entry name" value="Riboflavin_Biosynth_HTPR"/>
</dbReference>
<name>C0EAT7_9FIRM</name>